<proteinExistence type="predicted"/>
<evidence type="ECO:0000256" key="1">
    <source>
        <dbReference type="SAM" id="Phobius"/>
    </source>
</evidence>
<keyword evidence="1" id="KW-0472">Membrane</keyword>
<feature type="transmembrane region" description="Helical" evidence="1">
    <location>
        <begin position="122"/>
        <end position="141"/>
    </location>
</feature>
<dbReference type="RefSeq" id="WP_104837593.1">
    <property type="nucleotide sequence ID" value="NZ_CP026606.1"/>
</dbReference>
<dbReference type="Proteomes" id="UP000239462">
    <property type="component" value="Chromosome"/>
</dbReference>
<dbReference type="KEGG" id="mmad:MMJJ_05630"/>
<dbReference type="GeneID" id="36101656"/>
<organism evidence="2 3">
    <name type="scientific">Methanococcus maripaludis</name>
    <name type="common">Methanococcus deltae</name>
    <dbReference type="NCBI Taxonomy" id="39152"/>
    <lineage>
        <taxon>Archaea</taxon>
        <taxon>Methanobacteriati</taxon>
        <taxon>Methanobacteriota</taxon>
        <taxon>Methanomada group</taxon>
        <taxon>Methanococci</taxon>
        <taxon>Methanococcales</taxon>
        <taxon>Methanococcaceae</taxon>
        <taxon>Methanococcus</taxon>
    </lineage>
</organism>
<evidence type="ECO:0000313" key="3">
    <source>
        <dbReference type="Proteomes" id="UP000239462"/>
    </source>
</evidence>
<reference evidence="3" key="1">
    <citation type="journal article" date="2018" name="Genome Announc.">
        <title>Complete Genome Sequence of the Methanococcus maripaludis Type Strain JJ (DSM 2067), a Model for Selenoprotein Synthesis in Archaea.</title>
        <authorList>
            <person name="Poehlein A."/>
            <person name="Heym D."/>
            <person name="Quitzke V."/>
            <person name="Fersch J."/>
            <person name="Daniel R."/>
            <person name="Rother M."/>
        </authorList>
    </citation>
    <scope>NUCLEOTIDE SEQUENCE [LARGE SCALE GENOMIC DNA]</scope>
    <source>
        <strain evidence="3">DSM 2067</strain>
    </source>
</reference>
<gene>
    <name evidence="2" type="ORF">MMJJ_05630</name>
</gene>
<accession>A0A2L1C9T7</accession>
<sequence length="497" mass="58763">MVLENNSITLINNSSEIVSNVSTVFSNNSSEIVSNVSTALINNTPPLDSAWIFSIVVLVISIHQILSKSQRRNIFYILGYFEYMLIFSTLLLIYVTIAHYTISYDLCNSLLSLVITDIENPLMTFSYLYGLIILAYFLLNFKNNRLSQINRFIDKLYDRFTKKDYLIILTDLEIYFEELYEHYLMIEKDFEFNGRFECFLNIISDEEEFISEMAKKYPMLLYKLLNSSIDFDKDVLWANYWKYLVSTKGSDLYKELKNLNSEDYFDLSTENILELEYDDDLIIKSIFNIDIDINSSIISTIGHFIKKEEQMAYTNGGSDIELLDSPIYIALLIYDLKLRHALKNNSYTNIKIFNPIMDIILKIVTSMEIYWRLFGYYALMEQYLELIFKLYYRWTTFSKKDVDFGLELVLVISMSFHSIMTARLNPQTKDKIYNIMKKILKYIDEEMEEEVKKKYFEKLFEGVNLRSENPISGRYDNLELIDEIYSKIYSENLRNVI</sequence>
<protein>
    <submittedName>
        <fullName evidence="2">Uncharacterized protein</fullName>
    </submittedName>
</protein>
<keyword evidence="1" id="KW-0812">Transmembrane</keyword>
<feature type="transmembrane region" description="Helical" evidence="1">
    <location>
        <begin position="49"/>
        <end position="66"/>
    </location>
</feature>
<dbReference type="AlphaFoldDB" id="A0A2L1C9T7"/>
<feature type="transmembrane region" description="Helical" evidence="1">
    <location>
        <begin position="78"/>
        <end position="102"/>
    </location>
</feature>
<dbReference type="EMBL" id="CP026606">
    <property type="protein sequence ID" value="AVB75980.1"/>
    <property type="molecule type" value="Genomic_DNA"/>
</dbReference>
<evidence type="ECO:0000313" key="2">
    <source>
        <dbReference type="EMBL" id="AVB75980.1"/>
    </source>
</evidence>
<keyword evidence="1" id="KW-1133">Transmembrane helix</keyword>
<name>A0A2L1C9T7_METMI</name>